<dbReference type="OrthoDB" id="9809147at2"/>
<dbReference type="PANTHER" id="PTHR36179:SF2">
    <property type="entry name" value="LUD DOMAIN-CONTAINING PROTEIN"/>
    <property type="match status" value="1"/>
</dbReference>
<proteinExistence type="predicted"/>
<dbReference type="Pfam" id="PF02589">
    <property type="entry name" value="LUD_dom"/>
    <property type="match status" value="1"/>
</dbReference>
<dbReference type="RefSeq" id="WP_085545550.1">
    <property type="nucleotide sequence ID" value="NZ_FXBB01000044.1"/>
</dbReference>
<evidence type="ECO:0000313" key="2">
    <source>
        <dbReference type="EMBL" id="SMG48090.1"/>
    </source>
</evidence>
<reference evidence="3" key="1">
    <citation type="submission" date="2017-04" db="EMBL/GenBank/DDBJ databases">
        <authorList>
            <person name="Varghese N."/>
            <person name="Submissions S."/>
        </authorList>
    </citation>
    <scope>NUCLEOTIDE SEQUENCE [LARGE SCALE GENOMIC DNA]</scope>
    <source>
        <strain evidence="3">USBA 82</strain>
    </source>
</reference>
<feature type="domain" description="LUD" evidence="1">
    <location>
        <begin position="24"/>
        <end position="215"/>
    </location>
</feature>
<dbReference type="InterPro" id="IPR003741">
    <property type="entry name" value="LUD_dom"/>
</dbReference>
<sequence>MSHPSASDFEGHRRVWRERLGNTVTKALHKRGYRALYVGTKEEALSSVLELISEDQSVAVPGTVTIREIGAMEALSSRGNKVVHHWDPKLTAETKKGRLEEELRCEVFLTSSNAITHDGIMVNIDGTGNRLAGMSWSPGKIIYVIGINKVCHDLDSAMRRVRDVATPINASRLGIDVPCAKIGYHVGCTVPNTVCRATLISEYPTMGRDSTVILVGENLGY</sequence>
<dbReference type="AlphaFoldDB" id="A0A1X7L2X4"/>
<dbReference type="EMBL" id="FXBB01000044">
    <property type="protein sequence ID" value="SMG48090.1"/>
    <property type="molecule type" value="Genomic_DNA"/>
</dbReference>
<keyword evidence="3" id="KW-1185">Reference proteome</keyword>
<dbReference type="STRING" id="561720.SAMN06275492_14412"/>
<evidence type="ECO:0000259" key="1">
    <source>
        <dbReference type="Pfam" id="PF02589"/>
    </source>
</evidence>
<protein>
    <submittedName>
        <fullName evidence="2">Uncharacterized ACR, YkgG family COG1556</fullName>
    </submittedName>
</protein>
<evidence type="ECO:0000313" key="3">
    <source>
        <dbReference type="Proteomes" id="UP000193355"/>
    </source>
</evidence>
<organism evidence="2 3">
    <name type="scientific">Dethiosulfovibrio salsuginis</name>
    <dbReference type="NCBI Taxonomy" id="561720"/>
    <lineage>
        <taxon>Bacteria</taxon>
        <taxon>Thermotogati</taxon>
        <taxon>Synergistota</taxon>
        <taxon>Synergistia</taxon>
        <taxon>Synergistales</taxon>
        <taxon>Dethiosulfovibrionaceae</taxon>
        <taxon>Dethiosulfovibrio</taxon>
    </lineage>
</organism>
<dbReference type="Proteomes" id="UP000193355">
    <property type="component" value="Unassembled WGS sequence"/>
</dbReference>
<gene>
    <name evidence="2" type="ORF">SAMN06275492_14412</name>
</gene>
<accession>A0A1X7L2X4</accession>
<dbReference type="PANTHER" id="PTHR36179">
    <property type="entry name" value="LUD_DOM DOMAIN-CONTAINING PROTEIN"/>
    <property type="match status" value="1"/>
</dbReference>
<name>A0A1X7L2X4_9BACT</name>